<dbReference type="InterPro" id="IPR036568">
    <property type="entry name" value="GGCT-like_sf"/>
</dbReference>
<sequence length="139" mass="14987">MPDETPSPSPVRCVFVYGTLRKGGSNDITRLLPAPRFVGGAQTQGTLYHLGAYPGLVLGGTEAVVGEVYAIGPALEQRLDGIEEIHGRPDDEYFKREVRLLVNGVPMDCLVYEINPDRLAAAPRIGSGDWMRQAGHGLA</sequence>
<dbReference type="Proteomes" id="UP000575083">
    <property type="component" value="Unassembled WGS sequence"/>
</dbReference>
<dbReference type="Pfam" id="PF06094">
    <property type="entry name" value="GGACT"/>
    <property type="match status" value="1"/>
</dbReference>
<comment type="caution">
    <text evidence="2">The sequence shown here is derived from an EMBL/GenBank/DDBJ whole genome shotgun (WGS) entry which is preliminary data.</text>
</comment>
<dbReference type="Gene3D" id="3.10.490.10">
    <property type="entry name" value="Gamma-glutamyl cyclotransferase-like"/>
    <property type="match status" value="1"/>
</dbReference>
<keyword evidence="2" id="KW-0808">Transferase</keyword>
<dbReference type="InterPro" id="IPR009288">
    <property type="entry name" value="AIG2-like_dom"/>
</dbReference>
<organism evidence="2 3">
    <name type="scientific">Acidovorax soli</name>
    <dbReference type="NCBI Taxonomy" id="592050"/>
    <lineage>
        <taxon>Bacteria</taxon>
        <taxon>Pseudomonadati</taxon>
        <taxon>Pseudomonadota</taxon>
        <taxon>Betaproteobacteria</taxon>
        <taxon>Burkholderiales</taxon>
        <taxon>Comamonadaceae</taxon>
        <taxon>Acidovorax</taxon>
    </lineage>
</organism>
<accession>A0A7X0PHK5</accession>
<feature type="domain" description="Gamma-glutamylcyclotransferase AIG2-like" evidence="1">
    <location>
        <begin position="14"/>
        <end position="131"/>
    </location>
</feature>
<gene>
    <name evidence="2" type="ORF">HNP48_004418</name>
</gene>
<keyword evidence="3" id="KW-1185">Reference proteome</keyword>
<dbReference type="RefSeq" id="WP_184861031.1">
    <property type="nucleotide sequence ID" value="NZ_JACHLK010000009.1"/>
</dbReference>
<proteinExistence type="predicted"/>
<dbReference type="CDD" id="cd06661">
    <property type="entry name" value="GGCT_like"/>
    <property type="match status" value="1"/>
</dbReference>
<reference evidence="2 3" key="1">
    <citation type="submission" date="2020-08" db="EMBL/GenBank/DDBJ databases">
        <title>Functional genomics of gut bacteria from endangered species of beetles.</title>
        <authorList>
            <person name="Carlos-Shanley C."/>
        </authorList>
    </citation>
    <scope>NUCLEOTIDE SEQUENCE [LARGE SCALE GENOMIC DNA]</scope>
    <source>
        <strain evidence="2 3">S00198</strain>
    </source>
</reference>
<evidence type="ECO:0000259" key="1">
    <source>
        <dbReference type="Pfam" id="PF06094"/>
    </source>
</evidence>
<dbReference type="AlphaFoldDB" id="A0A7X0PHK5"/>
<name>A0A7X0PHK5_9BURK</name>
<evidence type="ECO:0000313" key="3">
    <source>
        <dbReference type="Proteomes" id="UP000575083"/>
    </source>
</evidence>
<dbReference type="InterPro" id="IPR013024">
    <property type="entry name" value="GGCT-like"/>
</dbReference>
<protein>
    <submittedName>
        <fullName evidence="2">Gamma-glutamylcyclotransferase (GGCT)/AIG2-like uncharacterized protein YtfP</fullName>
    </submittedName>
</protein>
<evidence type="ECO:0000313" key="2">
    <source>
        <dbReference type="EMBL" id="MBB6561724.1"/>
    </source>
</evidence>
<dbReference type="GO" id="GO:0016740">
    <property type="term" value="F:transferase activity"/>
    <property type="evidence" value="ECO:0007669"/>
    <property type="project" value="UniProtKB-KW"/>
</dbReference>
<dbReference type="SUPFAM" id="SSF110857">
    <property type="entry name" value="Gamma-glutamyl cyclotransferase-like"/>
    <property type="match status" value="1"/>
</dbReference>
<dbReference type="EMBL" id="JACHLK010000009">
    <property type="protein sequence ID" value="MBB6561724.1"/>
    <property type="molecule type" value="Genomic_DNA"/>
</dbReference>